<protein>
    <submittedName>
        <fullName evidence="1">Uncharacterized protein</fullName>
    </submittedName>
</protein>
<dbReference type="EMBL" id="FCNL01000040">
    <property type="protein sequence ID" value="CVI24413.1"/>
    <property type="molecule type" value="Genomic_DNA"/>
</dbReference>
<organism evidence="1 2">
    <name type="scientific">Agrobacterium tumefaciens str. B6</name>
    <dbReference type="NCBI Taxonomy" id="1183423"/>
    <lineage>
        <taxon>Bacteria</taxon>
        <taxon>Pseudomonadati</taxon>
        <taxon>Pseudomonadota</taxon>
        <taxon>Alphaproteobacteria</taxon>
        <taxon>Hyphomicrobiales</taxon>
        <taxon>Rhizobiaceae</taxon>
        <taxon>Rhizobium/Agrobacterium group</taxon>
        <taxon>Agrobacterium</taxon>
        <taxon>Agrobacterium tumefaciens complex</taxon>
    </lineage>
</organism>
<reference evidence="1 2" key="1">
    <citation type="submission" date="2016-01" db="EMBL/GenBank/DDBJ databases">
        <authorList>
            <person name="Regsiter A."/>
            <person name="william w."/>
        </authorList>
    </citation>
    <scope>NUCLEOTIDE SEQUENCE [LARGE SCALE GENOMIC DNA]</scope>
    <source>
        <strain evidence="1 2">B6</strain>
    </source>
</reference>
<dbReference type="AlphaFoldDB" id="A0A822V9Y8"/>
<gene>
    <name evidence="1" type="ORF">AGR4A_pAt10112</name>
</gene>
<evidence type="ECO:0000313" key="2">
    <source>
        <dbReference type="Proteomes" id="UP000192074"/>
    </source>
</evidence>
<dbReference type="Proteomes" id="UP000192074">
    <property type="component" value="Unassembled WGS sequence"/>
</dbReference>
<sequence>MMGYKAFHSAAATIAGIEVAHMIRKKQFANDNRSPFEVFAELAA</sequence>
<proteinExistence type="predicted"/>
<evidence type="ECO:0000313" key="1">
    <source>
        <dbReference type="EMBL" id="CVI24413.1"/>
    </source>
</evidence>
<name>A0A822V9Y8_AGRTU</name>
<accession>A0A822V9Y8</accession>
<comment type="caution">
    <text evidence="1">The sequence shown here is derived from an EMBL/GenBank/DDBJ whole genome shotgun (WGS) entry which is preliminary data.</text>
</comment>